<evidence type="ECO:0000256" key="7">
    <source>
        <dbReference type="ARBA" id="ARBA00023136"/>
    </source>
</evidence>
<evidence type="ECO:0000256" key="5">
    <source>
        <dbReference type="ARBA" id="ARBA00022692"/>
    </source>
</evidence>
<dbReference type="OrthoDB" id="165352at2759"/>
<organism evidence="10 11">
    <name type="scientific">Sistotremastrum niveocremeum HHB9708</name>
    <dbReference type="NCBI Taxonomy" id="1314777"/>
    <lineage>
        <taxon>Eukaryota</taxon>
        <taxon>Fungi</taxon>
        <taxon>Dikarya</taxon>
        <taxon>Basidiomycota</taxon>
        <taxon>Agaricomycotina</taxon>
        <taxon>Agaricomycetes</taxon>
        <taxon>Sistotremastrales</taxon>
        <taxon>Sistotremastraceae</taxon>
        <taxon>Sertulicium</taxon>
        <taxon>Sertulicium niveocremeum</taxon>
    </lineage>
</organism>
<name>A0A164TBI6_9AGAM</name>
<keyword evidence="7 9" id="KW-0472">Membrane</keyword>
<dbReference type="PANTHER" id="PTHR46494:SF1">
    <property type="entry name" value="CORA FAMILY METAL ION TRANSPORTER (EUROFUNG)"/>
    <property type="match status" value="1"/>
</dbReference>
<dbReference type="SUPFAM" id="SSF143865">
    <property type="entry name" value="CorA soluble domain-like"/>
    <property type="match status" value="1"/>
</dbReference>
<feature type="compositionally biased region" description="Polar residues" evidence="8">
    <location>
        <begin position="318"/>
        <end position="333"/>
    </location>
</feature>
<dbReference type="GO" id="GO:0050897">
    <property type="term" value="F:cobalt ion binding"/>
    <property type="evidence" value="ECO:0007669"/>
    <property type="project" value="TreeGrafter"/>
</dbReference>
<comment type="similarity">
    <text evidence="2">Belongs to the CorA metal ion transporter (MIT) (TC 1.A.35) family.</text>
</comment>
<keyword evidence="6 9" id="KW-1133">Transmembrane helix</keyword>
<proteinExistence type="inferred from homology"/>
<protein>
    <recommendedName>
        <fullName evidence="12">Cora-domain-containing protein</fullName>
    </recommendedName>
</protein>
<dbReference type="Pfam" id="PF01544">
    <property type="entry name" value="CorA"/>
    <property type="match status" value="1"/>
</dbReference>
<dbReference type="EMBL" id="KV419411">
    <property type="protein sequence ID" value="KZS92235.1"/>
    <property type="molecule type" value="Genomic_DNA"/>
</dbReference>
<keyword evidence="4" id="KW-1003">Cell membrane</keyword>
<evidence type="ECO:0000313" key="10">
    <source>
        <dbReference type="EMBL" id="KZS92235.1"/>
    </source>
</evidence>
<keyword evidence="5 9" id="KW-0812">Transmembrane</keyword>
<accession>A0A164TBI6</accession>
<feature type="transmembrane region" description="Helical" evidence="9">
    <location>
        <begin position="556"/>
        <end position="574"/>
    </location>
</feature>
<dbReference type="GO" id="GO:0005886">
    <property type="term" value="C:plasma membrane"/>
    <property type="evidence" value="ECO:0007669"/>
    <property type="project" value="UniProtKB-SubCell"/>
</dbReference>
<evidence type="ECO:0000256" key="8">
    <source>
        <dbReference type="SAM" id="MobiDB-lite"/>
    </source>
</evidence>
<dbReference type="InterPro" id="IPR002523">
    <property type="entry name" value="MgTranspt_CorA/ZnTranspt_ZntB"/>
</dbReference>
<feature type="compositionally biased region" description="Polar residues" evidence="8">
    <location>
        <begin position="43"/>
        <end position="61"/>
    </location>
</feature>
<evidence type="ECO:0000256" key="2">
    <source>
        <dbReference type="ARBA" id="ARBA00009765"/>
    </source>
</evidence>
<feature type="region of interest" description="Disordered" evidence="8">
    <location>
        <begin position="257"/>
        <end position="337"/>
    </location>
</feature>
<evidence type="ECO:0008006" key="12">
    <source>
        <dbReference type="Google" id="ProtNLM"/>
    </source>
</evidence>
<keyword evidence="3" id="KW-0813">Transport</keyword>
<feature type="region of interest" description="Disordered" evidence="8">
    <location>
        <begin position="1"/>
        <end position="68"/>
    </location>
</feature>
<dbReference type="PANTHER" id="PTHR46494">
    <property type="entry name" value="CORA FAMILY METAL ION TRANSPORTER (EUROFUNG)"/>
    <property type="match status" value="1"/>
</dbReference>
<feature type="compositionally biased region" description="Acidic residues" evidence="8">
    <location>
        <begin position="9"/>
        <end position="20"/>
    </location>
</feature>
<keyword evidence="11" id="KW-1185">Reference proteome</keyword>
<dbReference type="Proteomes" id="UP000076722">
    <property type="component" value="Unassembled WGS sequence"/>
</dbReference>
<dbReference type="STRING" id="1314777.A0A164TBI6"/>
<evidence type="ECO:0000313" key="11">
    <source>
        <dbReference type="Proteomes" id="UP000076722"/>
    </source>
</evidence>
<dbReference type="Gene3D" id="3.30.460.20">
    <property type="entry name" value="CorA soluble domain-like"/>
    <property type="match status" value="1"/>
</dbReference>
<evidence type="ECO:0000256" key="3">
    <source>
        <dbReference type="ARBA" id="ARBA00022448"/>
    </source>
</evidence>
<gene>
    <name evidence="10" type="ORF">SISNIDRAFT_455993</name>
</gene>
<dbReference type="InterPro" id="IPR045861">
    <property type="entry name" value="CorA_cytoplasmic_dom"/>
</dbReference>
<dbReference type="Gene3D" id="1.20.58.340">
    <property type="entry name" value="Magnesium transport protein CorA, transmembrane region"/>
    <property type="match status" value="2"/>
</dbReference>
<dbReference type="AlphaFoldDB" id="A0A164TBI6"/>
<dbReference type="SUPFAM" id="SSF144083">
    <property type="entry name" value="Magnesium transport protein CorA, transmembrane region"/>
    <property type="match status" value="1"/>
</dbReference>
<dbReference type="GO" id="GO:0015087">
    <property type="term" value="F:cobalt ion transmembrane transporter activity"/>
    <property type="evidence" value="ECO:0007669"/>
    <property type="project" value="TreeGrafter"/>
</dbReference>
<evidence type="ECO:0000256" key="1">
    <source>
        <dbReference type="ARBA" id="ARBA00004651"/>
    </source>
</evidence>
<dbReference type="GO" id="GO:0000287">
    <property type="term" value="F:magnesium ion binding"/>
    <property type="evidence" value="ECO:0007669"/>
    <property type="project" value="TreeGrafter"/>
</dbReference>
<dbReference type="GO" id="GO:0015095">
    <property type="term" value="F:magnesium ion transmembrane transporter activity"/>
    <property type="evidence" value="ECO:0007669"/>
    <property type="project" value="TreeGrafter"/>
</dbReference>
<evidence type="ECO:0000256" key="4">
    <source>
        <dbReference type="ARBA" id="ARBA00022475"/>
    </source>
</evidence>
<reference evidence="10 11" key="1">
    <citation type="journal article" date="2016" name="Mol. Biol. Evol.">
        <title>Comparative Genomics of Early-Diverging Mushroom-Forming Fungi Provides Insights into the Origins of Lignocellulose Decay Capabilities.</title>
        <authorList>
            <person name="Nagy L.G."/>
            <person name="Riley R."/>
            <person name="Tritt A."/>
            <person name="Adam C."/>
            <person name="Daum C."/>
            <person name="Floudas D."/>
            <person name="Sun H."/>
            <person name="Yadav J.S."/>
            <person name="Pangilinan J."/>
            <person name="Larsson K.H."/>
            <person name="Matsuura K."/>
            <person name="Barry K."/>
            <person name="Labutti K."/>
            <person name="Kuo R."/>
            <person name="Ohm R.A."/>
            <person name="Bhattacharya S.S."/>
            <person name="Shirouzu T."/>
            <person name="Yoshinaga Y."/>
            <person name="Martin F.M."/>
            <person name="Grigoriev I.V."/>
            <person name="Hibbett D.S."/>
        </authorList>
    </citation>
    <scope>NUCLEOTIDE SEQUENCE [LARGE SCALE GENOMIC DNA]</scope>
    <source>
        <strain evidence="10 11">HHB9708</strain>
    </source>
</reference>
<comment type="subcellular location">
    <subcellularLocation>
        <location evidence="1">Cell membrane</location>
        <topology evidence="1">Multi-pass membrane protein</topology>
    </subcellularLocation>
</comment>
<feature type="transmembrane region" description="Helical" evidence="9">
    <location>
        <begin position="594"/>
        <end position="615"/>
    </location>
</feature>
<evidence type="ECO:0000256" key="9">
    <source>
        <dbReference type="SAM" id="Phobius"/>
    </source>
</evidence>
<sequence>MPKSNYSDSEGESLTSDEGEVGPSSPISATVPVGASDVLVPPDTQTRGPSNVQQPAKSNTTGPGGITIALEPAPFAGDTLTNPQRPAATPGAATARFRASVLRVMQLHRTSRALSHGLAGAEPGVDARRSSAGLLYGHVRARCNIQIIDYSAVTVKNKDLDNDGLRRWLASDEGIKRPSWAKVRWISVGGISYDVVSDLQLRYDLHPLAVEDVLHQHAQGRSKADYYAQWLFLRILTHIKGDDETVDSALQPESILPPIDDARCASPTNIGSDDDTEFDKGEKEDEGSGNGLSLSWSSIRKRKGTARSGRSGLGDPETPSQPRITRNVPSPLQRTWKADRTRRAEVKAVEKLKEGERVNVLLKNLCIFYARDGTIISFFDDPNIDFTAPILLRLQQKDTVLRKTSDASLLIHAMLDLVVDNALEVMEVYHEKILKLERQVLLRPKMSSVRQLHILSGDLILHKRTLEPLKTLIYGLRRYDLDRCIALVDSDPSDNTPTAKIQGYMSHKTKVYLADVHDHMEQILSSVDMFSAIAENLIGYSFNLASFQMNQVMRRFTIVTIICLPLTLLTGYFGQNFVNFDGVQLHSDLFFWEIAIPLMAVIVPLLLWSDFIRMIHYLQKTNMARKIYAAYQR</sequence>
<dbReference type="InterPro" id="IPR045863">
    <property type="entry name" value="CorA_TM1_TM2"/>
</dbReference>
<evidence type="ECO:0000256" key="6">
    <source>
        <dbReference type="ARBA" id="ARBA00022989"/>
    </source>
</evidence>